<feature type="domain" description="Mechanosensitive ion channel MscS" evidence="8">
    <location>
        <begin position="199"/>
        <end position="264"/>
    </location>
</feature>
<evidence type="ECO:0000256" key="2">
    <source>
        <dbReference type="ARBA" id="ARBA00008017"/>
    </source>
</evidence>
<dbReference type="PANTHER" id="PTHR30566:SF5">
    <property type="entry name" value="MECHANOSENSITIVE ION CHANNEL PROTEIN 1, MITOCHONDRIAL-RELATED"/>
    <property type="match status" value="1"/>
</dbReference>
<dbReference type="GO" id="GO:0005886">
    <property type="term" value="C:plasma membrane"/>
    <property type="evidence" value="ECO:0007669"/>
    <property type="project" value="UniProtKB-SubCell"/>
</dbReference>
<evidence type="ECO:0000313" key="11">
    <source>
        <dbReference type="EMBL" id="SDM45120.1"/>
    </source>
</evidence>
<feature type="domain" description="Mechanosensitive ion channel MscS C-terminal" evidence="9">
    <location>
        <begin position="273"/>
        <end position="358"/>
    </location>
</feature>
<dbReference type="PANTHER" id="PTHR30566">
    <property type="entry name" value="YNAI-RELATED MECHANOSENSITIVE ION CHANNEL"/>
    <property type="match status" value="1"/>
</dbReference>
<dbReference type="Gene3D" id="2.30.30.60">
    <property type="match status" value="1"/>
</dbReference>
<feature type="domain" description="Mechanosensitive ion channel transmembrane helices 2/3" evidence="10">
    <location>
        <begin position="158"/>
        <end position="197"/>
    </location>
</feature>
<accession>A0A1G9TBW5</accession>
<dbReference type="Gene3D" id="1.10.287.1260">
    <property type="match status" value="1"/>
</dbReference>
<dbReference type="STRING" id="563176.SAMN04488090_3498"/>
<evidence type="ECO:0000259" key="10">
    <source>
        <dbReference type="Pfam" id="PF21088"/>
    </source>
</evidence>
<dbReference type="OrthoDB" id="9809206at2"/>
<comment type="subcellular location">
    <subcellularLocation>
        <location evidence="1">Cell membrane</location>
        <topology evidence="1">Multi-pass membrane protein</topology>
    </subcellularLocation>
</comment>
<dbReference type="EMBL" id="FNGS01000006">
    <property type="protein sequence ID" value="SDM45120.1"/>
    <property type="molecule type" value="Genomic_DNA"/>
</dbReference>
<evidence type="ECO:0000259" key="8">
    <source>
        <dbReference type="Pfam" id="PF00924"/>
    </source>
</evidence>
<dbReference type="InterPro" id="IPR049278">
    <property type="entry name" value="MS_channel_C"/>
</dbReference>
<dbReference type="InterPro" id="IPR011066">
    <property type="entry name" value="MscS_channel_C_sf"/>
</dbReference>
<feature type="transmembrane region" description="Helical" evidence="7">
    <location>
        <begin position="73"/>
        <end position="91"/>
    </location>
</feature>
<dbReference type="InterPro" id="IPR006685">
    <property type="entry name" value="MscS_channel_2nd"/>
</dbReference>
<keyword evidence="12" id="KW-1185">Reference proteome</keyword>
<dbReference type="RefSeq" id="WP_093205105.1">
    <property type="nucleotide sequence ID" value="NZ_FNGS01000006.1"/>
</dbReference>
<dbReference type="SUPFAM" id="SSF50182">
    <property type="entry name" value="Sm-like ribonucleoproteins"/>
    <property type="match status" value="1"/>
</dbReference>
<dbReference type="Pfam" id="PF21088">
    <property type="entry name" value="MS_channel_1st"/>
    <property type="match status" value="1"/>
</dbReference>
<keyword evidence="3" id="KW-1003">Cell membrane</keyword>
<dbReference type="InterPro" id="IPR023408">
    <property type="entry name" value="MscS_beta-dom_sf"/>
</dbReference>
<dbReference type="AlphaFoldDB" id="A0A1G9TBW5"/>
<dbReference type="InterPro" id="IPR049142">
    <property type="entry name" value="MS_channel_1st"/>
</dbReference>
<dbReference type="Pfam" id="PF21082">
    <property type="entry name" value="MS_channel_3rd"/>
    <property type="match status" value="1"/>
</dbReference>
<proteinExistence type="inferred from homology"/>
<keyword evidence="4 7" id="KW-0812">Transmembrane</keyword>
<dbReference type="Pfam" id="PF00924">
    <property type="entry name" value="MS_channel_2nd"/>
    <property type="match status" value="1"/>
</dbReference>
<name>A0A1G9TBW5_9BACT</name>
<dbReference type="SUPFAM" id="SSF82689">
    <property type="entry name" value="Mechanosensitive channel protein MscS (YggB), C-terminal domain"/>
    <property type="match status" value="1"/>
</dbReference>
<evidence type="ECO:0000313" key="12">
    <source>
        <dbReference type="Proteomes" id="UP000198901"/>
    </source>
</evidence>
<evidence type="ECO:0000256" key="6">
    <source>
        <dbReference type="ARBA" id="ARBA00023136"/>
    </source>
</evidence>
<evidence type="ECO:0000256" key="7">
    <source>
        <dbReference type="SAM" id="Phobius"/>
    </source>
</evidence>
<comment type="similarity">
    <text evidence="2">Belongs to the MscS (TC 1.A.23) family.</text>
</comment>
<dbReference type="GO" id="GO:0008381">
    <property type="term" value="F:mechanosensitive monoatomic ion channel activity"/>
    <property type="evidence" value="ECO:0007669"/>
    <property type="project" value="UniProtKB-ARBA"/>
</dbReference>
<keyword evidence="6 7" id="KW-0472">Membrane</keyword>
<sequence>MEQFQELLDKYLPGNNWTDFLWFAGILLVGTLLRRPIGRMLSGWMFGIVRGISKDTHLAVQDFVTLLRRPVELLFMLVIIYVAFDLLRFPVEWGLAKKEEFGLRLILSKGFQCVSILAVTWMLVRFIKFLALVFTKRAERTETKVDDQLVPFIKDLLIVLVVIMSGLIIVGQVFNIDIATLVAGLGIGGIAIALAAKETLENLLASFTILVDGSFVVGDAVQIGQTTGDVEKIGFRSTRIRTVDGSLVTVPNRLIVSQTLENQTQREFRRAKFALKLDVGTSAESLQKIVTEIQEAVEGHELTRRKPGIVRFEGFGDQSFDIMVIYHVETMDFRIYNHVKEALNFQILQIVRKNHVRFASPMSTIRLRTDVNLPGTDLPGSAGTTLTS</sequence>
<feature type="transmembrane region" description="Helical" evidence="7">
    <location>
        <begin position="20"/>
        <end position="37"/>
    </location>
</feature>
<dbReference type="InterPro" id="IPR010920">
    <property type="entry name" value="LSM_dom_sf"/>
</dbReference>
<evidence type="ECO:0000256" key="3">
    <source>
        <dbReference type="ARBA" id="ARBA00022475"/>
    </source>
</evidence>
<evidence type="ECO:0000259" key="9">
    <source>
        <dbReference type="Pfam" id="PF21082"/>
    </source>
</evidence>
<dbReference type="InterPro" id="IPR011014">
    <property type="entry name" value="MscS_channel_TM-2"/>
</dbReference>
<feature type="transmembrane region" description="Helical" evidence="7">
    <location>
        <begin position="111"/>
        <end position="135"/>
    </location>
</feature>
<feature type="transmembrane region" description="Helical" evidence="7">
    <location>
        <begin position="180"/>
        <end position="196"/>
    </location>
</feature>
<keyword evidence="5 7" id="KW-1133">Transmembrane helix</keyword>
<dbReference type="Gene3D" id="3.30.70.100">
    <property type="match status" value="1"/>
</dbReference>
<dbReference type="SUPFAM" id="SSF82861">
    <property type="entry name" value="Mechanosensitive channel protein MscS (YggB), transmembrane region"/>
    <property type="match status" value="1"/>
</dbReference>
<evidence type="ECO:0000256" key="4">
    <source>
        <dbReference type="ARBA" id="ARBA00022692"/>
    </source>
</evidence>
<evidence type="ECO:0000256" key="1">
    <source>
        <dbReference type="ARBA" id="ARBA00004651"/>
    </source>
</evidence>
<reference evidence="11 12" key="1">
    <citation type="submission" date="2016-10" db="EMBL/GenBank/DDBJ databases">
        <authorList>
            <person name="de Groot N.N."/>
        </authorList>
    </citation>
    <scope>NUCLEOTIDE SEQUENCE [LARGE SCALE GENOMIC DNA]</scope>
    <source>
        <strain evidence="11 12">DSM 21668</strain>
    </source>
</reference>
<evidence type="ECO:0000256" key="5">
    <source>
        <dbReference type="ARBA" id="ARBA00022989"/>
    </source>
</evidence>
<feature type="transmembrane region" description="Helical" evidence="7">
    <location>
        <begin position="156"/>
        <end position="174"/>
    </location>
</feature>
<gene>
    <name evidence="11" type="ORF">SAMN04488090_3498</name>
</gene>
<protein>
    <submittedName>
        <fullName evidence="11">MscS family membrane protein</fullName>
    </submittedName>
</protein>
<dbReference type="Proteomes" id="UP000198901">
    <property type="component" value="Unassembled WGS sequence"/>
</dbReference>
<organism evidence="11 12">
    <name type="scientific">Siphonobacter aquaeclarae</name>
    <dbReference type="NCBI Taxonomy" id="563176"/>
    <lineage>
        <taxon>Bacteria</taxon>
        <taxon>Pseudomonadati</taxon>
        <taxon>Bacteroidota</taxon>
        <taxon>Cytophagia</taxon>
        <taxon>Cytophagales</taxon>
        <taxon>Cytophagaceae</taxon>
        <taxon>Siphonobacter</taxon>
    </lineage>
</organism>